<keyword evidence="3 4" id="KW-0067">ATP-binding</keyword>
<organism evidence="8 9">
    <name type="scientific">Trichinella britovi</name>
    <name type="common">Parasitic roundworm</name>
    <dbReference type="NCBI Taxonomy" id="45882"/>
    <lineage>
        <taxon>Eukaryota</taxon>
        <taxon>Metazoa</taxon>
        <taxon>Ecdysozoa</taxon>
        <taxon>Nematoda</taxon>
        <taxon>Enoplea</taxon>
        <taxon>Dorylaimia</taxon>
        <taxon>Trichinellida</taxon>
        <taxon>Trichinellidae</taxon>
        <taxon>Trichinella</taxon>
    </lineage>
</organism>
<evidence type="ECO:0000259" key="7">
    <source>
        <dbReference type="PROSITE" id="PS50011"/>
    </source>
</evidence>
<dbReference type="OMA" id="FLRMDIQ"/>
<dbReference type="InterPro" id="IPR017441">
    <property type="entry name" value="Protein_kinase_ATP_BS"/>
</dbReference>
<reference evidence="8 9" key="1">
    <citation type="submission" date="2015-01" db="EMBL/GenBank/DDBJ databases">
        <title>Evolution of Trichinella species and genotypes.</title>
        <authorList>
            <person name="Korhonen P.K."/>
            <person name="Edoardo P."/>
            <person name="Giuseppe L.R."/>
            <person name="Gasser R.B."/>
        </authorList>
    </citation>
    <scope>NUCLEOTIDE SEQUENCE [LARGE SCALE GENOMIC DNA]</scope>
    <source>
        <strain evidence="8">ISS120</strain>
    </source>
</reference>
<evidence type="ECO:0000256" key="4">
    <source>
        <dbReference type="PROSITE-ProRule" id="PRU10141"/>
    </source>
</evidence>
<dbReference type="Gene3D" id="1.10.510.10">
    <property type="entry name" value="Transferase(Phosphotransferase) domain 1"/>
    <property type="match status" value="1"/>
</dbReference>
<evidence type="ECO:0000256" key="2">
    <source>
        <dbReference type="ARBA" id="ARBA00022741"/>
    </source>
</evidence>
<comment type="cofactor">
    <cofactor evidence="1">
        <name>Mg(2+)</name>
        <dbReference type="ChEBI" id="CHEBI:18420"/>
    </cofactor>
</comment>
<evidence type="ECO:0000313" key="8">
    <source>
        <dbReference type="EMBL" id="KRY50031.1"/>
    </source>
</evidence>
<feature type="region of interest" description="Disordered" evidence="5">
    <location>
        <begin position="535"/>
        <end position="578"/>
    </location>
</feature>
<name>A0A0V1CL67_TRIBR</name>
<evidence type="ECO:0000256" key="6">
    <source>
        <dbReference type="SAM" id="Phobius"/>
    </source>
</evidence>
<feature type="binding site" evidence="4">
    <location>
        <position position="233"/>
    </location>
    <ligand>
        <name>ATP</name>
        <dbReference type="ChEBI" id="CHEBI:30616"/>
    </ligand>
</feature>
<dbReference type="PROSITE" id="PS00107">
    <property type="entry name" value="PROTEIN_KINASE_ATP"/>
    <property type="match status" value="1"/>
</dbReference>
<dbReference type="Proteomes" id="UP000054653">
    <property type="component" value="Unassembled WGS sequence"/>
</dbReference>
<dbReference type="PROSITE" id="PS50011">
    <property type="entry name" value="PROTEIN_KINASE_DOM"/>
    <property type="match status" value="1"/>
</dbReference>
<dbReference type="GO" id="GO:0004683">
    <property type="term" value="F:calcium/calmodulin-dependent protein kinase activity"/>
    <property type="evidence" value="ECO:0007669"/>
    <property type="project" value="TreeGrafter"/>
</dbReference>
<dbReference type="AlphaFoldDB" id="A0A0V1CL67"/>
<feature type="domain" description="Protein kinase" evidence="7">
    <location>
        <begin position="204"/>
        <end position="481"/>
    </location>
</feature>
<keyword evidence="6" id="KW-0812">Transmembrane</keyword>
<keyword evidence="8" id="KW-0418">Kinase</keyword>
<dbReference type="GO" id="GO:0035556">
    <property type="term" value="P:intracellular signal transduction"/>
    <property type="evidence" value="ECO:0007669"/>
    <property type="project" value="TreeGrafter"/>
</dbReference>
<gene>
    <name evidence="8" type="primary">Camkk1</name>
    <name evidence="8" type="ORF">T03_12753</name>
</gene>
<dbReference type="GO" id="GO:0005737">
    <property type="term" value="C:cytoplasm"/>
    <property type="evidence" value="ECO:0007669"/>
    <property type="project" value="TreeGrafter"/>
</dbReference>
<proteinExistence type="predicted"/>
<evidence type="ECO:0000313" key="9">
    <source>
        <dbReference type="Proteomes" id="UP000054653"/>
    </source>
</evidence>
<dbReference type="InterPro" id="IPR000719">
    <property type="entry name" value="Prot_kinase_dom"/>
</dbReference>
<protein>
    <submittedName>
        <fullName evidence="8">Calcium/calmodulin-dependent protein kinase kinase 1</fullName>
    </submittedName>
</protein>
<evidence type="ECO:0000256" key="1">
    <source>
        <dbReference type="ARBA" id="ARBA00001946"/>
    </source>
</evidence>
<dbReference type="SMART" id="SM00220">
    <property type="entry name" value="S_TKc"/>
    <property type="match status" value="1"/>
</dbReference>
<dbReference type="PROSITE" id="PS00108">
    <property type="entry name" value="PROTEIN_KINASE_ST"/>
    <property type="match status" value="1"/>
</dbReference>
<keyword evidence="8" id="KW-0808">Transferase</keyword>
<comment type="caution">
    <text evidence="8">The sequence shown here is derived from an EMBL/GenBank/DDBJ whole genome shotgun (WGS) entry which is preliminary data.</text>
</comment>
<feature type="transmembrane region" description="Helical" evidence="6">
    <location>
        <begin position="21"/>
        <end position="40"/>
    </location>
</feature>
<dbReference type="STRING" id="45882.A0A0V1CL67"/>
<sequence length="578" mass="65838">LKLFYNGRLRDSGMYVFHHCRASFAILGWSFFITCLYSVFSSIRACLKDCWQLLSPLSDDSSFSVRKKVNKMTNMEMHYGSDESSAMSEERVRSDQKADFANSLKTNPAHSLLASSASCEDQLHMYSETLSDMQKLDDLNSAPDQAHCFFMASESSMNSDKSPKWISIRRTSSFNRPPGSCSPPVISRTDSLNAFGAETEIREYQIMSCIGQGAYGSVKLVYDTKRQQYFAMKIVDKKKLLKKFAMFRRPPVRKSHTCKIQDPLSRIYCEIAILKKINHPNIVKLVEVLEDTTNDYLFMVFEYVKNGPILKIPTNSPLPEHVAWKYFRDVLLGIEYLHCQKIVHRDLKPSNMLLSDTGYVKITDFGVSREFTGLDAFLTGTAGTPAFMAPESLTEDEDHFYSGRAQDIWSLGVTLFSLVYGDVPFKAPYSIILYKKIKTEPLCFPEKPEVNDSLKDLLIKILQKEPEKRYTLSQIKEHPWVTANSTKPLHEPEQHNEMVKISEKDVKNSVKVIPGLDTIALIKLMGFHRSFCNPLRKKRGGANSRPSRSADRLGSSPREKCTANSIKHRRERNASLNE</sequence>
<keyword evidence="9" id="KW-1185">Reference proteome</keyword>
<dbReference type="Pfam" id="PF00069">
    <property type="entry name" value="Pkinase"/>
    <property type="match status" value="1"/>
</dbReference>
<keyword evidence="2 4" id="KW-0547">Nucleotide-binding</keyword>
<dbReference type="PANTHER" id="PTHR24346:SF77">
    <property type="entry name" value="SERINE THREONINE PROTEIN KINASE"/>
    <property type="match status" value="1"/>
</dbReference>
<evidence type="ECO:0000256" key="3">
    <source>
        <dbReference type="ARBA" id="ARBA00022840"/>
    </source>
</evidence>
<evidence type="ECO:0000256" key="5">
    <source>
        <dbReference type="SAM" id="MobiDB-lite"/>
    </source>
</evidence>
<dbReference type="FunFam" id="1.10.510.10:FF:000571">
    <property type="entry name" value="Maternal embryonic leucine zipper kinase"/>
    <property type="match status" value="1"/>
</dbReference>
<keyword evidence="6" id="KW-0472">Membrane</keyword>
<dbReference type="PANTHER" id="PTHR24346">
    <property type="entry name" value="MAP/MICROTUBULE AFFINITY-REGULATING KINASE"/>
    <property type="match status" value="1"/>
</dbReference>
<dbReference type="EMBL" id="JYDI01000160">
    <property type="protein sequence ID" value="KRY50031.1"/>
    <property type="molecule type" value="Genomic_DNA"/>
</dbReference>
<dbReference type="SUPFAM" id="SSF56112">
    <property type="entry name" value="Protein kinase-like (PK-like)"/>
    <property type="match status" value="1"/>
</dbReference>
<dbReference type="OrthoDB" id="68483at2759"/>
<dbReference type="GO" id="GO:0005516">
    <property type="term" value="F:calmodulin binding"/>
    <property type="evidence" value="ECO:0007669"/>
    <property type="project" value="TreeGrafter"/>
</dbReference>
<dbReference type="InterPro" id="IPR008271">
    <property type="entry name" value="Ser/Thr_kinase_AS"/>
</dbReference>
<dbReference type="InterPro" id="IPR011009">
    <property type="entry name" value="Kinase-like_dom_sf"/>
</dbReference>
<accession>A0A0V1CL67</accession>
<dbReference type="GO" id="GO:0005524">
    <property type="term" value="F:ATP binding"/>
    <property type="evidence" value="ECO:0007669"/>
    <property type="project" value="UniProtKB-UniRule"/>
</dbReference>
<keyword evidence="6" id="KW-1133">Transmembrane helix</keyword>
<feature type="non-terminal residue" evidence="8">
    <location>
        <position position="1"/>
    </location>
</feature>